<feature type="transmembrane region" description="Helical" evidence="2">
    <location>
        <begin position="80"/>
        <end position="103"/>
    </location>
</feature>
<feature type="compositionally biased region" description="Acidic residues" evidence="1">
    <location>
        <begin position="55"/>
        <end position="66"/>
    </location>
</feature>
<protein>
    <submittedName>
        <fullName evidence="3">DNA polymerase III subunit gamma/tau</fullName>
    </submittedName>
</protein>
<feature type="transmembrane region" description="Helical" evidence="2">
    <location>
        <begin position="146"/>
        <end position="165"/>
    </location>
</feature>
<sequence>MRPDPDADDDALRWEGDDDATLAPGWKAVGNPAPLKRGATSAPAAGDDRTGADVDAGDGAEVDDDGAAPAGAVQTGSVELVVLGVLGGVYLLYTIGWIITALRTATPGTSVVGDFMYGLGLWLAVLAAPLWFVLALRGARTARSRLVWLAVGVVVLAPLPFILGVTA</sequence>
<dbReference type="RefSeq" id="WP_157424893.1">
    <property type="nucleotide sequence ID" value="NZ_BAAANI010000007.1"/>
</dbReference>
<feature type="region of interest" description="Disordered" evidence="1">
    <location>
        <begin position="1"/>
        <end position="68"/>
    </location>
</feature>
<comment type="caution">
    <text evidence="3">The sequence shown here is derived from an EMBL/GenBank/DDBJ whole genome shotgun (WGS) entry which is preliminary data.</text>
</comment>
<dbReference type="EMBL" id="JBHMBL010000001">
    <property type="protein sequence ID" value="MFB9642153.1"/>
    <property type="molecule type" value="Genomic_DNA"/>
</dbReference>
<keyword evidence="2" id="KW-0812">Transmembrane</keyword>
<keyword evidence="2" id="KW-0472">Membrane</keyword>
<accession>A0ABV5SP81</accession>
<keyword evidence="4" id="KW-1185">Reference proteome</keyword>
<evidence type="ECO:0000256" key="2">
    <source>
        <dbReference type="SAM" id="Phobius"/>
    </source>
</evidence>
<keyword evidence="2" id="KW-1133">Transmembrane helix</keyword>
<gene>
    <name evidence="3" type="ORF">ACFFQV_07610</name>
</gene>
<evidence type="ECO:0000313" key="3">
    <source>
        <dbReference type="EMBL" id="MFB9642153.1"/>
    </source>
</evidence>
<organism evidence="3 4">
    <name type="scientific">Agromyces lapidis</name>
    <dbReference type="NCBI Taxonomy" id="279574"/>
    <lineage>
        <taxon>Bacteria</taxon>
        <taxon>Bacillati</taxon>
        <taxon>Actinomycetota</taxon>
        <taxon>Actinomycetes</taxon>
        <taxon>Micrococcales</taxon>
        <taxon>Microbacteriaceae</taxon>
        <taxon>Agromyces</taxon>
    </lineage>
</organism>
<dbReference type="Proteomes" id="UP001589667">
    <property type="component" value="Unassembled WGS sequence"/>
</dbReference>
<feature type="transmembrane region" description="Helical" evidence="2">
    <location>
        <begin position="115"/>
        <end position="134"/>
    </location>
</feature>
<reference evidence="3 4" key="1">
    <citation type="submission" date="2024-09" db="EMBL/GenBank/DDBJ databases">
        <authorList>
            <person name="Sun Q."/>
            <person name="Mori K."/>
        </authorList>
    </citation>
    <scope>NUCLEOTIDE SEQUENCE [LARGE SCALE GENOMIC DNA]</scope>
    <source>
        <strain evidence="3 4">JCM 14321</strain>
    </source>
</reference>
<proteinExistence type="predicted"/>
<name>A0ABV5SP81_9MICO</name>
<evidence type="ECO:0000256" key="1">
    <source>
        <dbReference type="SAM" id="MobiDB-lite"/>
    </source>
</evidence>
<evidence type="ECO:0000313" key="4">
    <source>
        <dbReference type="Proteomes" id="UP001589667"/>
    </source>
</evidence>
<feature type="compositionally biased region" description="Basic and acidic residues" evidence="1">
    <location>
        <begin position="1"/>
        <end position="15"/>
    </location>
</feature>